<dbReference type="AlphaFoldDB" id="A0A0P9HBI3"/>
<feature type="transmembrane region" description="Helical" evidence="1">
    <location>
        <begin position="77"/>
        <end position="97"/>
    </location>
</feature>
<keyword evidence="1" id="KW-1133">Transmembrane helix</keyword>
<gene>
    <name evidence="2" type="ORF">ALO91_200020</name>
</gene>
<organism evidence="2 3">
    <name type="scientific">Pseudomonas syringae pv. aceris</name>
    <dbReference type="NCBI Taxonomy" id="199198"/>
    <lineage>
        <taxon>Bacteria</taxon>
        <taxon>Pseudomonadati</taxon>
        <taxon>Pseudomonadota</taxon>
        <taxon>Gammaproteobacteria</taxon>
        <taxon>Pseudomonadales</taxon>
        <taxon>Pseudomonadaceae</taxon>
        <taxon>Pseudomonas</taxon>
        <taxon>Pseudomonas syringae</taxon>
    </lineage>
</organism>
<proteinExistence type="predicted"/>
<evidence type="ECO:0000256" key="1">
    <source>
        <dbReference type="SAM" id="Phobius"/>
    </source>
</evidence>
<keyword evidence="1" id="KW-0472">Membrane</keyword>
<evidence type="ECO:0000313" key="3">
    <source>
        <dbReference type="Proteomes" id="UP000050297"/>
    </source>
</evidence>
<name>A0A0P9HBI3_PSESX</name>
<accession>A0A0P9HBI3</accession>
<comment type="caution">
    <text evidence="2">The sequence shown here is derived from an EMBL/GenBank/DDBJ whole genome shotgun (WGS) entry which is preliminary data.</text>
</comment>
<sequence>MKQTTQRDAPMPFIRADQMDEAARFTFYEKIYFYELERKEKLISRLNLPLAILGVLLSFLSYMLGKAPSAGDGFAGISFWILYLCAMFCLLCGAYYFRSSWQLRDFDRGLPTLTDLERYRADAAAHFAVHGENQDDAEIYYKTIILSYYIEGATVNTVNNDKRGSLLVSLANCVTLTMILSVLSFIPFYTHQQELNQYEQPKAATATATSDAFC</sequence>
<feature type="transmembrane region" description="Helical" evidence="1">
    <location>
        <begin position="46"/>
        <end position="65"/>
    </location>
</feature>
<keyword evidence="1" id="KW-0812">Transmembrane</keyword>
<dbReference type="Proteomes" id="UP000050297">
    <property type="component" value="Unassembled WGS sequence"/>
</dbReference>
<evidence type="ECO:0000313" key="2">
    <source>
        <dbReference type="EMBL" id="KPW20477.1"/>
    </source>
</evidence>
<dbReference type="EMBL" id="LJPM01000253">
    <property type="protein sequence ID" value="KPW20477.1"/>
    <property type="molecule type" value="Genomic_DNA"/>
</dbReference>
<protein>
    <submittedName>
        <fullName evidence="2">Putative relaxase</fullName>
    </submittedName>
</protein>
<feature type="transmembrane region" description="Helical" evidence="1">
    <location>
        <begin position="166"/>
        <end position="189"/>
    </location>
</feature>
<dbReference type="PATRIC" id="fig|199198.5.peg.1203"/>
<reference evidence="2 3" key="1">
    <citation type="submission" date="2015-09" db="EMBL/GenBank/DDBJ databases">
        <title>Genome announcement of multiple Pseudomonas syringae strains.</title>
        <authorList>
            <person name="Thakur S."/>
            <person name="Wang P.W."/>
            <person name="Gong Y."/>
            <person name="Weir B.S."/>
            <person name="Guttman D.S."/>
        </authorList>
    </citation>
    <scope>NUCLEOTIDE SEQUENCE [LARGE SCALE GENOMIC DNA]</scope>
    <source>
        <strain evidence="2 3">ICMP2802</strain>
    </source>
</reference>